<name>A0AAW2ZJA8_9EUKA</name>
<proteinExistence type="predicted"/>
<dbReference type="EMBL" id="JAOPGA020001552">
    <property type="protein sequence ID" value="KAL0489387.1"/>
    <property type="molecule type" value="Genomic_DNA"/>
</dbReference>
<dbReference type="AlphaFoldDB" id="A0AAW2ZJA8"/>
<comment type="caution">
    <text evidence="2">The sequence shown here is derived from an EMBL/GenBank/DDBJ whole genome shotgun (WGS) entry which is preliminary data.</text>
</comment>
<protein>
    <submittedName>
        <fullName evidence="2">Membrane protein insertase YidC</fullName>
    </submittedName>
</protein>
<evidence type="ECO:0000313" key="2">
    <source>
        <dbReference type="EMBL" id="KAL0489387.1"/>
    </source>
</evidence>
<evidence type="ECO:0000256" key="1">
    <source>
        <dbReference type="SAM" id="MobiDB-lite"/>
    </source>
</evidence>
<evidence type="ECO:0000313" key="3">
    <source>
        <dbReference type="Proteomes" id="UP001431209"/>
    </source>
</evidence>
<keyword evidence="3" id="KW-1185">Reference proteome</keyword>
<gene>
    <name evidence="2" type="ORF">AKO1_010694</name>
</gene>
<organism evidence="2 3">
    <name type="scientific">Acrasis kona</name>
    <dbReference type="NCBI Taxonomy" id="1008807"/>
    <lineage>
        <taxon>Eukaryota</taxon>
        <taxon>Discoba</taxon>
        <taxon>Heterolobosea</taxon>
        <taxon>Tetramitia</taxon>
        <taxon>Eutetramitia</taxon>
        <taxon>Acrasidae</taxon>
        <taxon>Acrasis</taxon>
    </lineage>
</organism>
<dbReference type="Proteomes" id="UP001431209">
    <property type="component" value="Unassembled WGS sequence"/>
</dbReference>
<feature type="compositionally biased region" description="Acidic residues" evidence="1">
    <location>
        <begin position="138"/>
        <end position="149"/>
    </location>
</feature>
<sequence length="213" mass="24689">MDEWDAQYDNLCTNLLRRSIQHNLHIYKLAHPRQSSAQLFSMDDVIDAQQRREDEAKLADIKRTRKRARSFLIRLEDAATKDKIKNKITVQQFEKRCELLNGIRDKLNDVDLELKEWTSPSKAGHSPRWSDPGSEYSLSDDDYSEDEDSTTSTASIKLNNSPIVNTTVESLGNQIVEAPQIVESKNNQKETKKSLRELLLTFLYRKSKKNYNN</sequence>
<reference evidence="2 3" key="1">
    <citation type="submission" date="2024-03" db="EMBL/GenBank/DDBJ databases">
        <title>The Acrasis kona genome and developmental transcriptomes reveal deep origins of eukaryotic multicellular pathways.</title>
        <authorList>
            <person name="Sheikh S."/>
            <person name="Fu C.-J."/>
            <person name="Brown M.W."/>
            <person name="Baldauf S.L."/>
        </authorList>
    </citation>
    <scope>NUCLEOTIDE SEQUENCE [LARGE SCALE GENOMIC DNA]</scope>
    <source>
        <strain evidence="2 3">ATCC MYA-3509</strain>
    </source>
</reference>
<feature type="region of interest" description="Disordered" evidence="1">
    <location>
        <begin position="119"/>
        <end position="156"/>
    </location>
</feature>
<accession>A0AAW2ZJA8</accession>